<dbReference type="GO" id="GO:0005829">
    <property type="term" value="C:cytosol"/>
    <property type="evidence" value="ECO:0007669"/>
    <property type="project" value="TreeGrafter"/>
</dbReference>
<dbReference type="PANTHER" id="PTHR46797:SF10">
    <property type="entry name" value="BLR1115 PROTEIN"/>
    <property type="match status" value="1"/>
</dbReference>
<dbReference type="SUPFAM" id="SSF51182">
    <property type="entry name" value="RmlC-like cupins"/>
    <property type="match status" value="1"/>
</dbReference>
<keyword evidence="4" id="KW-1185">Reference proteome</keyword>
<dbReference type="CDD" id="cd02209">
    <property type="entry name" value="cupin_XRE_C"/>
    <property type="match status" value="1"/>
</dbReference>
<name>A0A261RMK3_9BORD</name>
<evidence type="ECO:0000256" key="1">
    <source>
        <dbReference type="ARBA" id="ARBA00023125"/>
    </source>
</evidence>
<dbReference type="Gene3D" id="1.10.260.40">
    <property type="entry name" value="lambda repressor-like DNA-binding domains"/>
    <property type="match status" value="1"/>
</dbReference>
<evidence type="ECO:0000313" key="4">
    <source>
        <dbReference type="Proteomes" id="UP000216857"/>
    </source>
</evidence>
<gene>
    <name evidence="3" type="ORF">CAL26_02705</name>
</gene>
<reference evidence="3" key="1">
    <citation type="submission" date="2017-05" db="EMBL/GenBank/DDBJ databases">
        <title>Complete and WGS of Bordetella genogroups.</title>
        <authorList>
            <person name="Spilker T."/>
            <person name="Lipuma J."/>
        </authorList>
    </citation>
    <scope>NUCLEOTIDE SEQUENCE</scope>
    <source>
        <strain evidence="3">AU21707</strain>
    </source>
</reference>
<dbReference type="SUPFAM" id="SSF47413">
    <property type="entry name" value="lambda repressor-like DNA-binding domains"/>
    <property type="match status" value="1"/>
</dbReference>
<dbReference type="CDD" id="cd00093">
    <property type="entry name" value="HTH_XRE"/>
    <property type="match status" value="1"/>
</dbReference>
<evidence type="ECO:0000259" key="2">
    <source>
        <dbReference type="PROSITE" id="PS50943"/>
    </source>
</evidence>
<dbReference type="InterPro" id="IPR001387">
    <property type="entry name" value="Cro/C1-type_HTH"/>
</dbReference>
<dbReference type="GO" id="GO:0003677">
    <property type="term" value="F:DNA binding"/>
    <property type="evidence" value="ECO:0007669"/>
    <property type="project" value="UniProtKB-KW"/>
</dbReference>
<sequence>MDINQLIASRLRDLRNKRAWSLDVLADRSGVSRSTISVIERGESSPTAIILDKLASALDVPLASLFERPPSEASPSPISRADQQAVWKDPASGYVRRHLSAAFPCPTQLIEIHFPPGQSVAYEATMQNPDVIQQVWMIRGTMDVRVGDTTWQLAKGDCLTMPLDVPTAFHNPGAAAAHYLVAITTPPKGL</sequence>
<dbReference type="EMBL" id="NEVJ01000001">
    <property type="protein sequence ID" value="OZI26266.1"/>
    <property type="molecule type" value="Genomic_DNA"/>
</dbReference>
<dbReference type="SMART" id="SM00530">
    <property type="entry name" value="HTH_XRE"/>
    <property type="match status" value="1"/>
</dbReference>
<organism evidence="3 4">
    <name type="scientific">Bordetella genomosp. 9</name>
    <dbReference type="NCBI Taxonomy" id="1416803"/>
    <lineage>
        <taxon>Bacteria</taxon>
        <taxon>Pseudomonadati</taxon>
        <taxon>Pseudomonadota</taxon>
        <taxon>Betaproteobacteria</taxon>
        <taxon>Burkholderiales</taxon>
        <taxon>Alcaligenaceae</taxon>
        <taxon>Bordetella</taxon>
    </lineage>
</organism>
<dbReference type="Proteomes" id="UP000216857">
    <property type="component" value="Unassembled WGS sequence"/>
</dbReference>
<dbReference type="OrthoDB" id="73827at2"/>
<feature type="domain" description="HTH cro/C1-type" evidence="2">
    <location>
        <begin position="11"/>
        <end position="65"/>
    </location>
</feature>
<dbReference type="Pfam" id="PF01381">
    <property type="entry name" value="HTH_3"/>
    <property type="match status" value="1"/>
</dbReference>
<protein>
    <submittedName>
        <fullName evidence="3">DNA-binding protein</fullName>
    </submittedName>
</protein>
<dbReference type="RefSeq" id="WP_094845372.1">
    <property type="nucleotide sequence ID" value="NZ_NEVJ01000001.1"/>
</dbReference>
<proteinExistence type="predicted"/>
<dbReference type="AlphaFoldDB" id="A0A261RMK3"/>
<dbReference type="InterPro" id="IPR011051">
    <property type="entry name" value="RmlC_Cupin_sf"/>
</dbReference>
<dbReference type="PROSITE" id="PS50943">
    <property type="entry name" value="HTH_CROC1"/>
    <property type="match status" value="1"/>
</dbReference>
<accession>A0A261RMK3</accession>
<evidence type="ECO:0000313" key="3">
    <source>
        <dbReference type="EMBL" id="OZI26266.1"/>
    </source>
</evidence>
<comment type="caution">
    <text evidence="3">The sequence shown here is derived from an EMBL/GenBank/DDBJ whole genome shotgun (WGS) entry which is preliminary data.</text>
</comment>
<dbReference type="GO" id="GO:0003700">
    <property type="term" value="F:DNA-binding transcription factor activity"/>
    <property type="evidence" value="ECO:0007669"/>
    <property type="project" value="TreeGrafter"/>
</dbReference>
<dbReference type="InterPro" id="IPR010982">
    <property type="entry name" value="Lambda_DNA-bd_dom_sf"/>
</dbReference>
<dbReference type="Gene3D" id="2.60.120.10">
    <property type="entry name" value="Jelly Rolls"/>
    <property type="match status" value="1"/>
</dbReference>
<dbReference type="InterPro" id="IPR050807">
    <property type="entry name" value="TransReg_Diox_bact_type"/>
</dbReference>
<keyword evidence="1 3" id="KW-0238">DNA-binding</keyword>
<dbReference type="PANTHER" id="PTHR46797">
    <property type="entry name" value="HTH-TYPE TRANSCRIPTIONAL REGULATOR"/>
    <property type="match status" value="1"/>
</dbReference>
<dbReference type="InterPro" id="IPR014710">
    <property type="entry name" value="RmlC-like_jellyroll"/>
</dbReference>